<organism evidence="2 3">
    <name type="scientific">Gonium pectorale</name>
    <name type="common">Green alga</name>
    <dbReference type="NCBI Taxonomy" id="33097"/>
    <lineage>
        <taxon>Eukaryota</taxon>
        <taxon>Viridiplantae</taxon>
        <taxon>Chlorophyta</taxon>
        <taxon>core chlorophytes</taxon>
        <taxon>Chlorophyceae</taxon>
        <taxon>CS clade</taxon>
        <taxon>Chlamydomonadales</taxon>
        <taxon>Volvocaceae</taxon>
        <taxon>Gonium</taxon>
    </lineage>
</organism>
<protein>
    <recommendedName>
        <fullName evidence="1">Helicase C-terminal domain-containing protein</fullName>
    </recommendedName>
</protein>
<dbReference type="Gene3D" id="3.40.50.300">
    <property type="entry name" value="P-loop containing nucleotide triphosphate hydrolases"/>
    <property type="match status" value="1"/>
</dbReference>
<dbReference type="AlphaFoldDB" id="A0A150GDE2"/>
<sequence>MISWRGRAGTGHRRWIAKGLEHAVRYGCPNLELICRLLDVIRKTIEMVEDAGFEGALPFLARKTATLCRDEASSASHGGSGGAAGGGVAGGPPSGPVATCYRNLMFSAAAEAAAAAAGSGGGRGSASASSSASTAASPPEPSMLAKLRAATAELPSALGVAASRAAAEAQKRPSNGNKCADVSLRVSKLLRELLECTFPKFWALCEYLKGYRDRQRFHGIIFVKTRQAVFHVADMIRRTEQLQFIEAFELIGHNSAAGKRSTLAPERDRHGRGMSDTQQQLVLKIFKEPGRKVLVATSAAEEGLDVPSCEFVVRYNAATTGIQLLQSRGRARMKAAEFFAILQEGTLDTALHAKSRQEEANMRAYGRAHAEVTRGSAGY</sequence>
<evidence type="ECO:0000313" key="3">
    <source>
        <dbReference type="Proteomes" id="UP000075714"/>
    </source>
</evidence>
<dbReference type="PANTHER" id="PTHR14074">
    <property type="entry name" value="HELICASE WITH DEATH DOMAIN-RELATED"/>
    <property type="match status" value="1"/>
</dbReference>
<gene>
    <name evidence="2" type="ORF">GPECTOR_32g461</name>
</gene>
<accession>A0A150GDE2</accession>
<dbReference type="InterPro" id="IPR001650">
    <property type="entry name" value="Helicase_C-like"/>
</dbReference>
<proteinExistence type="predicted"/>
<name>A0A150GDE2_GONPE</name>
<evidence type="ECO:0000313" key="2">
    <source>
        <dbReference type="EMBL" id="KXZ47849.1"/>
    </source>
</evidence>
<reference evidence="3" key="1">
    <citation type="journal article" date="2016" name="Nat. Commun.">
        <title>The Gonium pectorale genome demonstrates co-option of cell cycle regulation during the evolution of multicellularity.</title>
        <authorList>
            <person name="Hanschen E.R."/>
            <person name="Marriage T.N."/>
            <person name="Ferris P.J."/>
            <person name="Hamaji T."/>
            <person name="Toyoda A."/>
            <person name="Fujiyama A."/>
            <person name="Neme R."/>
            <person name="Noguchi H."/>
            <person name="Minakuchi Y."/>
            <person name="Suzuki M."/>
            <person name="Kawai-Toyooka H."/>
            <person name="Smith D.R."/>
            <person name="Sparks H."/>
            <person name="Anderson J."/>
            <person name="Bakaric R."/>
            <person name="Luria V."/>
            <person name="Karger A."/>
            <person name="Kirschner M.W."/>
            <person name="Durand P.M."/>
            <person name="Michod R.E."/>
            <person name="Nozaki H."/>
            <person name="Olson B.J."/>
        </authorList>
    </citation>
    <scope>NUCLEOTIDE SEQUENCE [LARGE SCALE GENOMIC DNA]</scope>
    <source>
        <strain evidence="3">NIES-2863</strain>
    </source>
</reference>
<dbReference type="PANTHER" id="PTHR14074:SF16">
    <property type="entry name" value="ANTIVIRAL INNATE IMMUNE RESPONSE RECEPTOR RIG-I"/>
    <property type="match status" value="1"/>
</dbReference>
<dbReference type="SUPFAM" id="SSF52540">
    <property type="entry name" value="P-loop containing nucleoside triphosphate hydrolases"/>
    <property type="match status" value="1"/>
</dbReference>
<dbReference type="STRING" id="33097.A0A150GDE2"/>
<feature type="domain" description="Helicase C-terminal" evidence="1">
    <location>
        <begin position="203"/>
        <end position="373"/>
    </location>
</feature>
<dbReference type="PROSITE" id="PS51194">
    <property type="entry name" value="HELICASE_CTER"/>
    <property type="match status" value="1"/>
</dbReference>
<dbReference type="Pfam" id="PF00271">
    <property type="entry name" value="Helicase_C"/>
    <property type="match status" value="1"/>
</dbReference>
<evidence type="ECO:0000259" key="1">
    <source>
        <dbReference type="PROSITE" id="PS51194"/>
    </source>
</evidence>
<dbReference type="GO" id="GO:0005737">
    <property type="term" value="C:cytoplasm"/>
    <property type="evidence" value="ECO:0007669"/>
    <property type="project" value="TreeGrafter"/>
</dbReference>
<keyword evidence="3" id="KW-1185">Reference proteome</keyword>
<dbReference type="InterPro" id="IPR027417">
    <property type="entry name" value="P-loop_NTPase"/>
</dbReference>
<dbReference type="InterPro" id="IPR051363">
    <property type="entry name" value="RLR_Helicase"/>
</dbReference>
<comment type="caution">
    <text evidence="2">The sequence shown here is derived from an EMBL/GenBank/DDBJ whole genome shotgun (WGS) entry which is preliminary data.</text>
</comment>
<dbReference type="EMBL" id="LSYV01000033">
    <property type="protein sequence ID" value="KXZ47849.1"/>
    <property type="molecule type" value="Genomic_DNA"/>
</dbReference>
<dbReference type="Proteomes" id="UP000075714">
    <property type="component" value="Unassembled WGS sequence"/>
</dbReference>
<dbReference type="SMART" id="SM00490">
    <property type="entry name" value="HELICc"/>
    <property type="match status" value="1"/>
</dbReference>
<dbReference type="OrthoDB" id="1469196at2759"/>